<dbReference type="Gene3D" id="3.30.300.30">
    <property type="match status" value="1"/>
</dbReference>
<dbReference type="GO" id="GO:0004321">
    <property type="term" value="F:fatty-acyl-CoA synthase activity"/>
    <property type="evidence" value="ECO:0007669"/>
    <property type="project" value="TreeGrafter"/>
</dbReference>
<dbReference type="RefSeq" id="WP_076463791.1">
    <property type="nucleotide sequence ID" value="NZ_FTMN01000007.1"/>
</dbReference>
<dbReference type="InterPro" id="IPR045851">
    <property type="entry name" value="AMP-bd_C_sf"/>
</dbReference>
<dbReference type="InterPro" id="IPR025110">
    <property type="entry name" value="AMP-bd_C"/>
</dbReference>
<organism evidence="7 8">
    <name type="scientific">Marinobacterium stanieri</name>
    <dbReference type="NCBI Taxonomy" id="49186"/>
    <lineage>
        <taxon>Bacteria</taxon>
        <taxon>Pseudomonadati</taxon>
        <taxon>Pseudomonadota</taxon>
        <taxon>Gammaproteobacteria</taxon>
        <taxon>Oceanospirillales</taxon>
        <taxon>Oceanospirillaceae</taxon>
        <taxon>Marinobacterium</taxon>
    </lineage>
</organism>
<gene>
    <name evidence="7" type="ORF">SAMN05421647_10754</name>
</gene>
<dbReference type="Pfam" id="PF00501">
    <property type="entry name" value="AMP-binding"/>
    <property type="match status" value="1"/>
</dbReference>
<accession>A0A1N6UJ30</accession>
<protein>
    <submittedName>
        <fullName evidence="7">Acetyl-CoA synthetase</fullName>
    </submittedName>
</protein>
<evidence type="ECO:0000256" key="3">
    <source>
        <dbReference type="ARBA" id="ARBA00022741"/>
    </source>
</evidence>
<dbReference type="InterPro" id="IPR000873">
    <property type="entry name" value="AMP-dep_synth/lig_dom"/>
</dbReference>
<keyword evidence="2" id="KW-0436">Ligase</keyword>
<dbReference type="GO" id="GO:0015645">
    <property type="term" value="F:fatty acid ligase activity"/>
    <property type="evidence" value="ECO:0007669"/>
    <property type="project" value="TreeGrafter"/>
</dbReference>
<evidence type="ECO:0000256" key="2">
    <source>
        <dbReference type="ARBA" id="ARBA00022598"/>
    </source>
</evidence>
<feature type="domain" description="AMP-dependent synthetase/ligase" evidence="5">
    <location>
        <begin position="41"/>
        <end position="393"/>
    </location>
</feature>
<evidence type="ECO:0000259" key="5">
    <source>
        <dbReference type="Pfam" id="PF00501"/>
    </source>
</evidence>
<sequence length="548" mass="60746">MSKQPYQPFYDRFDVEALTAEILQGSPETGMNACQEICDKWAEDPQRVALQYHGVEREPERWTFAQLRDASARFANLLKSKGIGKGDRVAALLPRTPELMVVVLGTLRAGAVYQPLFTAFGSGAIEYRLDRASTRLVVTDDQNRFKLDGVQNCPPIVRVTREAASGDPDIDYRQTMAAQSDQFDPVMILGEDPILQMFTSGTVGKSKGVAVPARALLSFYVYMRYAIDLQPEDKYWNVADPGWAYGLYYTVVGPLLLGATTHFNENGFTPDSTYAMIREYGITNLAAAPTAYRLLMANDHVLPEGESMGLRLASSAGEPLNPEVNNWVERRLGCPVKDHYGQTETGMTCCNHHALDHEVRVGSMGFSLPGHRVVALGGDYQEVGPEETGQLAVDIHASPLFFFQGYTWDEKDPFHDRYYLTGDVVISHGDGSFSFTGRDDDIITTAGYRVGPADVESTLLEHPAVAESGVVGKPDSARGAVIKAYVVTKPQYDADENLADELKELVRNRLSTHAFPREIEFVQELPKTPSGKIQRFILRNQAREEADQ</sequence>
<dbReference type="SUPFAM" id="SSF56801">
    <property type="entry name" value="Acetyl-CoA synthetase-like"/>
    <property type="match status" value="1"/>
</dbReference>
<dbReference type="PANTHER" id="PTHR43605:SF10">
    <property type="entry name" value="ACYL-COA SYNTHETASE MEDIUM CHAIN FAMILY MEMBER 3"/>
    <property type="match status" value="1"/>
</dbReference>
<name>A0A1N6UJ30_9GAMM</name>
<dbReference type="Proteomes" id="UP000186895">
    <property type="component" value="Unassembled WGS sequence"/>
</dbReference>
<dbReference type="STRING" id="49186.SAMN05421647_10754"/>
<comment type="similarity">
    <text evidence="1">Belongs to the ATP-dependent AMP-binding enzyme family.</text>
</comment>
<dbReference type="PANTHER" id="PTHR43605">
    <property type="entry name" value="ACYL-COENZYME A SYNTHETASE"/>
    <property type="match status" value="1"/>
</dbReference>
<dbReference type="GO" id="GO:0016405">
    <property type="term" value="F:CoA-ligase activity"/>
    <property type="evidence" value="ECO:0007669"/>
    <property type="project" value="UniProtKB-ARBA"/>
</dbReference>
<evidence type="ECO:0000313" key="7">
    <source>
        <dbReference type="EMBL" id="SIQ65629.1"/>
    </source>
</evidence>
<dbReference type="InterPro" id="IPR042099">
    <property type="entry name" value="ANL_N_sf"/>
</dbReference>
<evidence type="ECO:0000313" key="8">
    <source>
        <dbReference type="Proteomes" id="UP000186895"/>
    </source>
</evidence>
<dbReference type="GO" id="GO:0006637">
    <property type="term" value="P:acyl-CoA metabolic process"/>
    <property type="evidence" value="ECO:0007669"/>
    <property type="project" value="TreeGrafter"/>
</dbReference>
<evidence type="ECO:0000256" key="4">
    <source>
        <dbReference type="ARBA" id="ARBA00022840"/>
    </source>
</evidence>
<dbReference type="GO" id="GO:0005524">
    <property type="term" value="F:ATP binding"/>
    <property type="evidence" value="ECO:0007669"/>
    <property type="project" value="UniProtKB-KW"/>
</dbReference>
<keyword evidence="3" id="KW-0547">Nucleotide-binding</keyword>
<evidence type="ECO:0000259" key="6">
    <source>
        <dbReference type="Pfam" id="PF13193"/>
    </source>
</evidence>
<dbReference type="EMBL" id="FTMN01000007">
    <property type="protein sequence ID" value="SIQ65629.1"/>
    <property type="molecule type" value="Genomic_DNA"/>
</dbReference>
<dbReference type="GO" id="GO:0006633">
    <property type="term" value="P:fatty acid biosynthetic process"/>
    <property type="evidence" value="ECO:0007669"/>
    <property type="project" value="TreeGrafter"/>
</dbReference>
<proteinExistence type="inferred from homology"/>
<dbReference type="eggNOG" id="COG0365">
    <property type="taxonomic scope" value="Bacteria"/>
</dbReference>
<dbReference type="InterPro" id="IPR051087">
    <property type="entry name" value="Mitochondrial_ACSM"/>
</dbReference>
<reference evidence="7 8" key="1">
    <citation type="submission" date="2017-01" db="EMBL/GenBank/DDBJ databases">
        <authorList>
            <person name="Mah S.A."/>
            <person name="Swanson W.J."/>
            <person name="Moy G.W."/>
            <person name="Vacquier V.D."/>
        </authorList>
    </citation>
    <scope>NUCLEOTIDE SEQUENCE [LARGE SCALE GENOMIC DNA]</scope>
    <source>
        <strain evidence="7 8">DSM 7027</strain>
    </source>
</reference>
<keyword evidence="4" id="KW-0067">ATP-binding</keyword>
<dbReference type="FunFam" id="3.30.300.30:FF:000005">
    <property type="entry name" value="Acyl-coenzyme A synthetase ACSM5, mitochondrial"/>
    <property type="match status" value="1"/>
</dbReference>
<keyword evidence="8" id="KW-1185">Reference proteome</keyword>
<dbReference type="Pfam" id="PF13193">
    <property type="entry name" value="AMP-binding_C"/>
    <property type="match status" value="1"/>
</dbReference>
<feature type="domain" description="AMP-binding enzyme C-terminal" evidence="6">
    <location>
        <begin position="455"/>
        <end position="532"/>
    </location>
</feature>
<dbReference type="AlphaFoldDB" id="A0A1N6UJ30"/>
<evidence type="ECO:0000256" key="1">
    <source>
        <dbReference type="ARBA" id="ARBA00006432"/>
    </source>
</evidence>
<dbReference type="Gene3D" id="3.40.50.12780">
    <property type="entry name" value="N-terminal domain of ligase-like"/>
    <property type="match status" value="1"/>
</dbReference>